<dbReference type="InterPro" id="IPR050790">
    <property type="entry name" value="ExbB/TolQ_transport"/>
</dbReference>
<feature type="signal peptide" evidence="8">
    <location>
        <begin position="1"/>
        <end position="30"/>
    </location>
</feature>
<keyword evidence="6" id="KW-0653">Protein transport</keyword>
<keyword evidence="3 7" id="KW-0812">Transmembrane</keyword>
<evidence type="ECO:0000256" key="4">
    <source>
        <dbReference type="ARBA" id="ARBA00022989"/>
    </source>
</evidence>
<reference evidence="10 11" key="1">
    <citation type="journal article" date="2012" name="J. Bacteriol.">
        <title>Genome sequence of proteorhodopsin-containing sea ice bacterium Glaciecola punicea ACAM 611T.</title>
        <authorList>
            <person name="Qin Q.-L."/>
            <person name="Xie B.-B."/>
            <person name="Shu Y.-L."/>
            <person name="Rong J.-C."/>
            <person name="Zhao D.-L."/>
            <person name="Zhang X.-Y."/>
            <person name="Chen X.-L."/>
            <person name="Zhou B.-C."/>
            <person name="Zhanga Y.-Z."/>
        </authorList>
    </citation>
    <scope>NUCLEOTIDE SEQUENCE [LARGE SCALE GENOMIC DNA]</scope>
    <source>
        <strain evidence="10 11">ACAM 611</strain>
    </source>
</reference>
<feature type="chain" id="PRO_5003598113" evidence="8">
    <location>
        <begin position="31"/>
        <end position="474"/>
    </location>
</feature>
<keyword evidence="5 7" id="KW-0472">Membrane</keyword>
<keyword evidence="2" id="KW-1003">Cell membrane</keyword>
<dbReference type="STRING" id="56804.BAE46_11240"/>
<evidence type="ECO:0000256" key="6">
    <source>
        <dbReference type="RuleBase" id="RU004057"/>
    </source>
</evidence>
<reference evidence="10 11" key="2">
    <citation type="journal article" date="2017" name="Antonie Van Leeuwenhoek">
        <title>Rhizobium rhizosphaerae sp. nov., a novel species isolated from rice rhizosphere.</title>
        <authorList>
            <person name="Zhao J.J."/>
            <person name="Zhang J."/>
            <person name="Zhang R.J."/>
            <person name="Zhang C.W."/>
            <person name="Yin H.Q."/>
            <person name="Zhang X.X."/>
        </authorList>
    </citation>
    <scope>NUCLEOTIDE SEQUENCE [LARGE SCALE GENOMIC DNA]</scope>
    <source>
        <strain evidence="10 11">ACAM 611</strain>
    </source>
</reference>
<dbReference type="Proteomes" id="UP000053586">
    <property type="component" value="Unassembled WGS sequence"/>
</dbReference>
<keyword evidence="6" id="KW-0813">Transport</keyword>
<comment type="subcellular location">
    <subcellularLocation>
        <location evidence="1">Cell membrane</location>
        <topology evidence="1">Multi-pass membrane protein</topology>
    </subcellularLocation>
    <subcellularLocation>
        <location evidence="6">Membrane</location>
        <topology evidence="6">Multi-pass membrane protein</topology>
    </subcellularLocation>
</comment>
<dbReference type="PANTHER" id="PTHR30625">
    <property type="entry name" value="PROTEIN TOLQ"/>
    <property type="match status" value="1"/>
</dbReference>
<evidence type="ECO:0000256" key="7">
    <source>
        <dbReference type="SAM" id="Phobius"/>
    </source>
</evidence>
<feature type="domain" description="MotA/TolQ/ExbB proton channel" evidence="9">
    <location>
        <begin position="342"/>
        <end position="448"/>
    </location>
</feature>
<dbReference type="eggNOG" id="COG0811">
    <property type="taxonomic scope" value="Bacteria"/>
</dbReference>
<dbReference type="PIRSF" id="PIRSF037714">
    <property type="entry name" value="TolR"/>
    <property type="match status" value="1"/>
</dbReference>
<evidence type="ECO:0000259" key="9">
    <source>
        <dbReference type="Pfam" id="PF01618"/>
    </source>
</evidence>
<evidence type="ECO:0000256" key="5">
    <source>
        <dbReference type="ARBA" id="ARBA00023136"/>
    </source>
</evidence>
<dbReference type="EMBL" id="BAET01000006">
    <property type="protein sequence ID" value="GAB54595.1"/>
    <property type="molecule type" value="Genomic_DNA"/>
</dbReference>
<name>H5T8F4_9ALTE</name>
<feature type="transmembrane region" description="Helical" evidence="7">
    <location>
        <begin position="373"/>
        <end position="400"/>
    </location>
</feature>
<keyword evidence="11" id="KW-1185">Reference proteome</keyword>
<dbReference type="PANTHER" id="PTHR30625:SF11">
    <property type="entry name" value="MOTA_TOLQ_EXBB PROTON CHANNEL DOMAIN-CONTAINING PROTEIN"/>
    <property type="match status" value="1"/>
</dbReference>
<evidence type="ECO:0000256" key="2">
    <source>
        <dbReference type="ARBA" id="ARBA00022475"/>
    </source>
</evidence>
<dbReference type="InterPro" id="IPR017270">
    <property type="entry name" value="MotA/TolQ/ExbB-rel"/>
</dbReference>
<evidence type="ECO:0000313" key="10">
    <source>
        <dbReference type="EMBL" id="GAB54595.1"/>
    </source>
</evidence>
<dbReference type="GO" id="GO:0005886">
    <property type="term" value="C:plasma membrane"/>
    <property type="evidence" value="ECO:0007669"/>
    <property type="project" value="UniProtKB-SubCell"/>
</dbReference>
<proteinExistence type="inferred from homology"/>
<sequence>MKLIHTLLQPLANLACIVSLSAILALGVHAQDNEKALDLDALLKQLEEGNFSQTQQNQVRENEFAAKRADQDRILRETLAKRDALLDESEKLETNFEENEFKLGDLNGALDTRLGSLKELFGVLQQVAGDTKNKFANSIISAQIPGRDNFLDQMAQSMGSSSKLASIDEIERVWFEIQREMTQAGKVTKFNTVVIEANGDKVNKEVTRVGPFALIADGKYLEFDNNTSTVAELIRQPAGRFLSTVSAVEASSGDLVRFGLDPTGGSILGLLVQAPSIKERVEQGGLVGYIILIVGAIALLLCFERLISLTIVRTKVNKQLKSTTFTDNNPLGRVMQVRDKYPHADVESLELHLTEAILGEVPRLGRFLTIIKIISVVAPLMGLLGTVTGMIVTFQAITLFGTGDPKLMAGGISTALVTTVLGLVVAIPTTLFYAMLNTRSKNIVYILQEQASGVIAQRAEQVSARASTTSRKLA</sequence>
<protein>
    <submittedName>
        <fullName evidence="10">Biopolymer transport protein ExbB</fullName>
    </submittedName>
</protein>
<keyword evidence="4 7" id="KW-1133">Transmembrane helix</keyword>
<comment type="caution">
    <text evidence="10">The sequence shown here is derived from an EMBL/GenBank/DDBJ whole genome shotgun (WGS) entry which is preliminary data.</text>
</comment>
<keyword evidence="8" id="KW-0732">Signal</keyword>
<dbReference type="GO" id="GO:0017038">
    <property type="term" value="P:protein import"/>
    <property type="evidence" value="ECO:0007669"/>
    <property type="project" value="TreeGrafter"/>
</dbReference>
<evidence type="ECO:0000256" key="1">
    <source>
        <dbReference type="ARBA" id="ARBA00004651"/>
    </source>
</evidence>
<accession>H5T8F4</accession>
<gene>
    <name evidence="10" type="primary">exbB</name>
    <name evidence="10" type="ORF">GPUN_0448</name>
</gene>
<dbReference type="RefSeq" id="WP_006002964.1">
    <property type="nucleotide sequence ID" value="NZ_BAET01000006.1"/>
</dbReference>
<evidence type="ECO:0000256" key="8">
    <source>
        <dbReference type="SAM" id="SignalP"/>
    </source>
</evidence>
<evidence type="ECO:0000256" key="3">
    <source>
        <dbReference type="ARBA" id="ARBA00022692"/>
    </source>
</evidence>
<feature type="transmembrane region" description="Helical" evidence="7">
    <location>
        <begin position="412"/>
        <end position="436"/>
    </location>
</feature>
<organism evidence="10 11">
    <name type="scientific">Glaciecola punicea ACAM 611</name>
    <dbReference type="NCBI Taxonomy" id="1121923"/>
    <lineage>
        <taxon>Bacteria</taxon>
        <taxon>Pseudomonadati</taxon>
        <taxon>Pseudomonadota</taxon>
        <taxon>Gammaproteobacteria</taxon>
        <taxon>Alteromonadales</taxon>
        <taxon>Alteromonadaceae</taxon>
        <taxon>Glaciecola</taxon>
    </lineage>
</organism>
<dbReference type="InterPro" id="IPR002898">
    <property type="entry name" value="MotA_ExbB_proton_chnl"/>
</dbReference>
<evidence type="ECO:0000313" key="11">
    <source>
        <dbReference type="Proteomes" id="UP000053586"/>
    </source>
</evidence>
<feature type="transmembrane region" description="Helical" evidence="7">
    <location>
        <begin position="286"/>
        <end position="312"/>
    </location>
</feature>
<dbReference type="AlphaFoldDB" id="H5T8F4"/>
<dbReference type="Pfam" id="PF01618">
    <property type="entry name" value="MotA_ExbB"/>
    <property type="match status" value="1"/>
</dbReference>
<comment type="similarity">
    <text evidence="6">Belongs to the exbB/tolQ family.</text>
</comment>